<reference evidence="2" key="1">
    <citation type="submission" date="2020-08" db="EMBL/GenBank/DDBJ databases">
        <title>Genome public.</title>
        <authorList>
            <person name="Liu C."/>
            <person name="Sun Q."/>
        </authorList>
    </citation>
    <scope>NUCLEOTIDE SEQUENCE</scope>
    <source>
        <strain evidence="2">BX8</strain>
    </source>
</reference>
<evidence type="ECO:0000313" key="3">
    <source>
        <dbReference type="Proteomes" id="UP000659630"/>
    </source>
</evidence>
<gene>
    <name evidence="2" type="ORF">H8S23_13195</name>
</gene>
<proteinExistence type="predicted"/>
<dbReference type="Pfam" id="PF06283">
    <property type="entry name" value="ThuA"/>
    <property type="match status" value="1"/>
</dbReference>
<evidence type="ECO:0000313" key="2">
    <source>
        <dbReference type="EMBL" id="MBC5582463.1"/>
    </source>
</evidence>
<protein>
    <submittedName>
        <fullName evidence="2">ThuA domain-containing protein</fullName>
    </submittedName>
</protein>
<dbReference type="SUPFAM" id="SSF52317">
    <property type="entry name" value="Class I glutamine amidotransferase-like"/>
    <property type="match status" value="1"/>
</dbReference>
<dbReference type="InterPro" id="IPR029010">
    <property type="entry name" value="ThuA-like"/>
</dbReference>
<dbReference type="Proteomes" id="UP000659630">
    <property type="component" value="Unassembled WGS sequence"/>
</dbReference>
<name>A0A923L256_9FIRM</name>
<feature type="domain" description="ThuA-like" evidence="1">
    <location>
        <begin position="4"/>
        <end position="244"/>
    </location>
</feature>
<evidence type="ECO:0000259" key="1">
    <source>
        <dbReference type="Pfam" id="PF06283"/>
    </source>
</evidence>
<dbReference type="InterPro" id="IPR029062">
    <property type="entry name" value="Class_I_gatase-like"/>
</dbReference>
<comment type="caution">
    <text evidence="2">The sequence shown here is derived from an EMBL/GenBank/DDBJ whole genome shotgun (WGS) entry which is preliminary data.</text>
</comment>
<dbReference type="RefSeq" id="WP_186888823.1">
    <property type="nucleotide sequence ID" value="NZ_JACONZ010000005.1"/>
</dbReference>
<keyword evidence="3" id="KW-1185">Reference proteome</keyword>
<dbReference type="Gene3D" id="3.40.50.880">
    <property type="match status" value="1"/>
</dbReference>
<sequence>MSRKAMIFRGGWDGHEPKKVSERFKKLLEKEDFEVDVFDTQECLAETEPLLKYDLIIPMWTQGQMDDRYAFHLAEAVESGVGLGGAHGGMCDSFRWNIEYQFMTGSQWVAHPGDTWYHHISDLSPDNLAFVQQFYPSPDDGFETTYTVNIKRGAASPIVEGIPDFQVRTEQYYLHLDPCVNVLATTLVTTTGPHSSNGPVAMPVVYTKLWGKGRVFYSSLGHVDRIYDEAPEAQEIVRRGLLWAARK</sequence>
<dbReference type="PANTHER" id="PTHR40469">
    <property type="entry name" value="SECRETED GLYCOSYL HYDROLASE"/>
    <property type="match status" value="1"/>
</dbReference>
<organism evidence="2 3">
    <name type="scientific">Anaerofilum hominis</name>
    <dbReference type="NCBI Taxonomy" id="2763016"/>
    <lineage>
        <taxon>Bacteria</taxon>
        <taxon>Bacillati</taxon>
        <taxon>Bacillota</taxon>
        <taxon>Clostridia</taxon>
        <taxon>Eubacteriales</taxon>
        <taxon>Oscillospiraceae</taxon>
        <taxon>Anaerofilum</taxon>
    </lineage>
</organism>
<accession>A0A923L256</accession>
<dbReference type="AlphaFoldDB" id="A0A923L256"/>
<dbReference type="PANTHER" id="PTHR40469:SF2">
    <property type="entry name" value="GALACTOSE-BINDING DOMAIN-LIKE SUPERFAMILY PROTEIN"/>
    <property type="match status" value="1"/>
</dbReference>
<dbReference type="EMBL" id="JACONZ010000005">
    <property type="protein sequence ID" value="MBC5582463.1"/>
    <property type="molecule type" value="Genomic_DNA"/>
</dbReference>